<proteinExistence type="inferred from homology"/>
<evidence type="ECO:0000256" key="15">
    <source>
        <dbReference type="SAM" id="MobiDB-lite"/>
    </source>
</evidence>
<evidence type="ECO:0000256" key="1">
    <source>
        <dbReference type="ARBA" id="ARBA00004651"/>
    </source>
</evidence>
<dbReference type="NCBIfam" id="NF003349">
    <property type="entry name" value="PRK04375.1-2"/>
    <property type="match status" value="1"/>
</dbReference>
<keyword evidence="4 14" id="KW-1003">Cell membrane</keyword>
<evidence type="ECO:0000256" key="10">
    <source>
        <dbReference type="ARBA" id="ARBA00030253"/>
    </source>
</evidence>
<evidence type="ECO:0000256" key="13">
    <source>
        <dbReference type="ARBA" id="ARBA00047690"/>
    </source>
</evidence>
<feature type="transmembrane region" description="Helical" evidence="14">
    <location>
        <begin position="259"/>
        <end position="277"/>
    </location>
</feature>
<feature type="transmembrane region" description="Helical" evidence="14">
    <location>
        <begin position="43"/>
        <end position="62"/>
    </location>
</feature>
<dbReference type="GO" id="GO:0008495">
    <property type="term" value="F:protoheme IX farnesyltransferase activity"/>
    <property type="evidence" value="ECO:0007669"/>
    <property type="project" value="UniProtKB-UniRule"/>
</dbReference>
<gene>
    <name evidence="14" type="primary">ctaB</name>
    <name evidence="16" type="ORF">FB556_1302</name>
</gene>
<evidence type="ECO:0000256" key="9">
    <source>
        <dbReference type="ARBA" id="ARBA00023136"/>
    </source>
</evidence>
<dbReference type="GO" id="GO:0048034">
    <property type="term" value="P:heme O biosynthetic process"/>
    <property type="evidence" value="ECO:0007669"/>
    <property type="project" value="UniProtKB-UniRule"/>
</dbReference>
<comment type="subcellular location">
    <subcellularLocation>
        <location evidence="1 14">Cell membrane</location>
        <topology evidence="1 14">Multi-pass membrane protein</topology>
    </subcellularLocation>
</comment>
<dbReference type="RefSeq" id="WP_141865909.1">
    <property type="nucleotide sequence ID" value="NZ_BAABAN010000004.1"/>
</dbReference>
<comment type="pathway">
    <text evidence="2 14">Porphyrin-containing compound metabolism; heme O biosynthesis; heme O from protoheme: step 1/1.</text>
</comment>
<dbReference type="PANTHER" id="PTHR43448:SF7">
    <property type="entry name" value="4-HYDROXYBENZOATE SOLANESYLTRANSFERASE"/>
    <property type="match status" value="1"/>
</dbReference>
<evidence type="ECO:0000256" key="14">
    <source>
        <dbReference type="HAMAP-Rule" id="MF_00154"/>
    </source>
</evidence>
<dbReference type="InterPro" id="IPR044878">
    <property type="entry name" value="UbiA_sf"/>
</dbReference>
<dbReference type="PANTHER" id="PTHR43448">
    <property type="entry name" value="PROTOHEME IX FARNESYLTRANSFERASE, MITOCHONDRIAL"/>
    <property type="match status" value="1"/>
</dbReference>
<evidence type="ECO:0000256" key="5">
    <source>
        <dbReference type="ARBA" id="ARBA00022679"/>
    </source>
</evidence>
<dbReference type="PROSITE" id="PS00943">
    <property type="entry name" value="UBIA"/>
    <property type="match status" value="1"/>
</dbReference>
<dbReference type="InterPro" id="IPR030470">
    <property type="entry name" value="UbiA_prenylTrfase_CS"/>
</dbReference>
<dbReference type="EC" id="2.5.1.141" evidence="3 14"/>
<feature type="transmembrane region" description="Helical" evidence="14">
    <location>
        <begin position="136"/>
        <end position="157"/>
    </location>
</feature>
<accession>A0A543AJD2</accession>
<dbReference type="CDD" id="cd13957">
    <property type="entry name" value="PT_UbiA_Cox10"/>
    <property type="match status" value="1"/>
</dbReference>
<keyword evidence="9 14" id="KW-0472">Membrane</keyword>
<reference evidence="16 17" key="1">
    <citation type="submission" date="2019-06" db="EMBL/GenBank/DDBJ databases">
        <title>Sequencing the genomes of 1000 actinobacteria strains.</title>
        <authorList>
            <person name="Klenk H.-P."/>
        </authorList>
    </citation>
    <scope>NUCLEOTIDE SEQUENCE [LARGE SCALE GENOMIC DNA]</scope>
    <source>
        <strain evidence="16 17">DSM 24083</strain>
    </source>
</reference>
<dbReference type="Gene3D" id="1.10.357.140">
    <property type="entry name" value="UbiA prenyltransferase"/>
    <property type="match status" value="1"/>
</dbReference>
<comment type="caution">
    <text evidence="16">The sequence shown here is derived from an EMBL/GenBank/DDBJ whole genome shotgun (WGS) entry which is preliminary data.</text>
</comment>
<dbReference type="NCBIfam" id="TIGR01473">
    <property type="entry name" value="cyoE_ctaB"/>
    <property type="match status" value="1"/>
</dbReference>
<evidence type="ECO:0000256" key="4">
    <source>
        <dbReference type="ARBA" id="ARBA00022475"/>
    </source>
</evidence>
<sequence>MSTSLESATKQSTSLTAASEPTREKIGFRRKAKAYLALTKPRVIELLLVTTLPTMIFAHRGWPDLWTVLATMVGGALAAGASGSFNCYIDRDIDQHMKRTKNRPLVTGEVTPRETLVFSWVLTVAAIAILAVGTNWLATAFGIAAIFFYVVVYSLILKRRTEQNIIWGGLAGAFPVLIAWAAVRGTVEWPAVVLFVVIFLWTPPHYWPLSLKYKEDYQEVDVPMLGAIATSRRVSSQVVLYTWATVIFSLLLVPMGWAGIVYSATAAVTGGWFIYEAHKLYRDSQRPDFTDKKAMRVFHLSITYLTLIFVALAVDPFVGAPLMGDMVTAP</sequence>
<feature type="transmembrane region" description="Helical" evidence="14">
    <location>
        <begin position="189"/>
        <end position="207"/>
    </location>
</feature>
<keyword evidence="5 14" id="KW-0808">Transferase</keyword>
<keyword evidence="17" id="KW-1185">Reference proteome</keyword>
<comment type="function">
    <text evidence="14">Converts heme B (protoheme IX) to heme O by substitution of the vinyl group on carbon 2 of heme B porphyrin ring with a hydroxyethyl farnesyl side group.</text>
</comment>
<name>A0A543AJD2_9MICC</name>
<feature type="transmembrane region" description="Helical" evidence="14">
    <location>
        <begin position="68"/>
        <end position="89"/>
    </location>
</feature>
<dbReference type="EMBL" id="VFOU01000002">
    <property type="protein sequence ID" value="TQL72636.1"/>
    <property type="molecule type" value="Genomic_DNA"/>
</dbReference>
<evidence type="ECO:0000256" key="7">
    <source>
        <dbReference type="ARBA" id="ARBA00022989"/>
    </source>
</evidence>
<dbReference type="Proteomes" id="UP000319746">
    <property type="component" value="Unassembled WGS sequence"/>
</dbReference>
<dbReference type="InterPro" id="IPR006369">
    <property type="entry name" value="Protohaem_IX_farnesylTrfase"/>
</dbReference>
<keyword evidence="6 14" id="KW-0812">Transmembrane</keyword>
<evidence type="ECO:0000313" key="16">
    <source>
        <dbReference type="EMBL" id="TQL72636.1"/>
    </source>
</evidence>
<evidence type="ECO:0000256" key="3">
    <source>
        <dbReference type="ARBA" id="ARBA00012292"/>
    </source>
</evidence>
<dbReference type="UniPathway" id="UPA00834">
    <property type="reaction ID" value="UER00712"/>
</dbReference>
<feature type="transmembrane region" description="Helical" evidence="14">
    <location>
        <begin position="234"/>
        <end position="253"/>
    </location>
</feature>
<dbReference type="AlphaFoldDB" id="A0A543AJD2"/>
<evidence type="ECO:0000256" key="12">
    <source>
        <dbReference type="ARBA" id="ARBA00042475"/>
    </source>
</evidence>
<feature type="transmembrane region" description="Helical" evidence="14">
    <location>
        <begin position="110"/>
        <end position="130"/>
    </location>
</feature>
<feature type="transmembrane region" description="Helical" evidence="14">
    <location>
        <begin position="297"/>
        <end position="318"/>
    </location>
</feature>
<dbReference type="FunFam" id="1.10.357.140:FF:000001">
    <property type="entry name" value="Protoheme IX farnesyltransferase"/>
    <property type="match status" value="1"/>
</dbReference>
<comment type="similarity">
    <text evidence="14">Belongs to the UbiA prenyltransferase family. Protoheme IX farnesyltransferase subfamily.</text>
</comment>
<evidence type="ECO:0000256" key="6">
    <source>
        <dbReference type="ARBA" id="ARBA00022692"/>
    </source>
</evidence>
<comment type="miscellaneous">
    <text evidence="14">Carbon 2 of the heme B porphyrin ring is defined according to the Fischer nomenclature.</text>
</comment>
<evidence type="ECO:0000256" key="8">
    <source>
        <dbReference type="ARBA" id="ARBA00023133"/>
    </source>
</evidence>
<feature type="region of interest" description="Disordered" evidence="15">
    <location>
        <begin position="1"/>
        <end position="20"/>
    </location>
</feature>
<dbReference type="GO" id="GO:0005886">
    <property type="term" value="C:plasma membrane"/>
    <property type="evidence" value="ECO:0007669"/>
    <property type="project" value="UniProtKB-SubCell"/>
</dbReference>
<comment type="catalytic activity">
    <reaction evidence="13 14">
        <text>heme b + (2E,6E)-farnesyl diphosphate + H2O = Fe(II)-heme o + diphosphate</text>
        <dbReference type="Rhea" id="RHEA:28070"/>
        <dbReference type="ChEBI" id="CHEBI:15377"/>
        <dbReference type="ChEBI" id="CHEBI:33019"/>
        <dbReference type="ChEBI" id="CHEBI:60344"/>
        <dbReference type="ChEBI" id="CHEBI:60530"/>
        <dbReference type="ChEBI" id="CHEBI:175763"/>
        <dbReference type="EC" id="2.5.1.141"/>
    </reaction>
</comment>
<keyword evidence="7 14" id="KW-1133">Transmembrane helix</keyword>
<evidence type="ECO:0000256" key="2">
    <source>
        <dbReference type="ARBA" id="ARBA00004919"/>
    </source>
</evidence>
<dbReference type="HAMAP" id="MF_00154">
    <property type="entry name" value="CyoE_CtaB"/>
    <property type="match status" value="1"/>
</dbReference>
<keyword evidence="8 14" id="KW-0350">Heme biosynthesis</keyword>
<feature type="transmembrane region" description="Helical" evidence="14">
    <location>
        <begin position="164"/>
        <end position="183"/>
    </location>
</feature>
<dbReference type="Pfam" id="PF01040">
    <property type="entry name" value="UbiA"/>
    <property type="match status" value="1"/>
</dbReference>
<feature type="compositionally biased region" description="Polar residues" evidence="15">
    <location>
        <begin position="1"/>
        <end position="19"/>
    </location>
</feature>
<protein>
    <recommendedName>
        <fullName evidence="11 14">Protoheme IX farnesyltransferase</fullName>
        <ecNumber evidence="3 14">2.5.1.141</ecNumber>
    </recommendedName>
    <alternativeName>
        <fullName evidence="12 14">Heme B farnesyltransferase</fullName>
    </alternativeName>
    <alternativeName>
        <fullName evidence="10 14">Heme O synthase</fullName>
    </alternativeName>
</protein>
<evidence type="ECO:0000313" key="17">
    <source>
        <dbReference type="Proteomes" id="UP000319746"/>
    </source>
</evidence>
<evidence type="ECO:0000256" key="11">
    <source>
        <dbReference type="ARBA" id="ARBA00040810"/>
    </source>
</evidence>
<dbReference type="OrthoDB" id="9814417at2"/>
<organism evidence="16 17">
    <name type="scientific">Enteractinococcus coprophilus</name>
    <dbReference type="NCBI Taxonomy" id="1027633"/>
    <lineage>
        <taxon>Bacteria</taxon>
        <taxon>Bacillati</taxon>
        <taxon>Actinomycetota</taxon>
        <taxon>Actinomycetes</taxon>
        <taxon>Micrococcales</taxon>
        <taxon>Micrococcaceae</taxon>
    </lineage>
</organism>
<dbReference type="InterPro" id="IPR000537">
    <property type="entry name" value="UbiA_prenyltransferase"/>
</dbReference>